<dbReference type="PROSITE" id="PS51449">
    <property type="entry name" value="MTTASE_N"/>
    <property type="match status" value="1"/>
</dbReference>
<dbReference type="Gene3D" id="2.40.50.140">
    <property type="entry name" value="Nucleic acid-binding proteins"/>
    <property type="match status" value="1"/>
</dbReference>
<dbReference type="RefSeq" id="WP_135621355.1">
    <property type="nucleotide sequence ID" value="NZ_RQGD01000002.1"/>
</dbReference>
<comment type="subcellular location">
    <subcellularLocation>
        <location evidence="8">Cytoplasm</location>
    </subcellularLocation>
</comment>
<evidence type="ECO:0000256" key="8">
    <source>
        <dbReference type="HAMAP-Rule" id="MF_01865"/>
    </source>
</evidence>
<dbReference type="SFLD" id="SFLDG01082">
    <property type="entry name" value="B12-binding_domain_containing"/>
    <property type="match status" value="1"/>
</dbReference>
<dbReference type="InterPro" id="IPR007197">
    <property type="entry name" value="rSAM"/>
</dbReference>
<comment type="caution">
    <text evidence="12">The sequence shown here is derived from an EMBL/GenBank/DDBJ whole genome shotgun (WGS) entry which is preliminary data.</text>
</comment>
<dbReference type="InterPro" id="IPR005840">
    <property type="entry name" value="Ribosomal_uS12_MeSTrfase_RimO"/>
</dbReference>
<evidence type="ECO:0000256" key="6">
    <source>
        <dbReference type="ARBA" id="ARBA00023004"/>
    </source>
</evidence>
<dbReference type="InterPro" id="IPR038135">
    <property type="entry name" value="Methylthiotransferase_N_sf"/>
</dbReference>
<dbReference type="SFLD" id="SFLDG01061">
    <property type="entry name" value="methylthiotransferase"/>
    <property type="match status" value="1"/>
</dbReference>
<dbReference type="SFLD" id="SFLDS00029">
    <property type="entry name" value="Radical_SAM"/>
    <property type="match status" value="1"/>
</dbReference>
<feature type="binding site" evidence="8">
    <location>
        <position position="91"/>
    </location>
    <ligand>
        <name>[4Fe-4S] cluster</name>
        <dbReference type="ChEBI" id="CHEBI:49883"/>
        <label>1</label>
    </ligand>
</feature>
<feature type="binding site" evidence="8">
    <location>
        <position position="174"/>
    </location>
    <ligand>
        <name>[4Fe-4S] cluster</name>
        <dbReference type="ChEBI" id="CHEBI:49883"/>
        <label>2</label>
        <note>4Fe-4S-S-AdoMet</note>
    </ligand>
</feature>
<dbReference type="PANTHER" id="PTHR43837:SF1">
    <property type="entry name" value="RIBOSOMAL PROTEIN US12 METHYLTHIOTRANSFERASE RIMO"/>
    <property type="match status" value="1"/>
</dbReference>
<organism evidence="12 13">
    <name type="scientific">Leptospira ognonensis</name>
    <dbReference type="NCBI Taxonomy" id="2484945"/>
    <lineage>
        <taxon>Bacteria</taxon>
        <taxon>Pseudomonadati</taxon>
        <taxon>Spirochaetota</taxon>
        <taxon>Spirochaetia</taxon>
        <taxon>Leptospirales</taxon>
        <taxon>Leptospiraceae</taxon>
        <taxon>Leptospira</taxon>
    </lineage>
</organism>
<evidence type="ECO:0000256" key="7">
    <source>
        <dbReference type="ARBA" id="ARBA00023014"/>
    </source>
</evidence>
<comment type="similarity">
    <text evidence="8">Belongs to the methylthiotransferase family. RimO subfamily.</text>
</comment>
<sequence>MPKVSTTEDTLPKSFFITTLGCPKNTVDSMSMHQSLLKEGLLPAAGPEASDFHLINTCTFIQDATKETIQTILDSIDLKKKSKQRLVVVGCFAERAGKEISDDLPEVDLHFGTGKYDKAGEILRKSFPLDFKEAKEFNEDLLERLTLSSVIENYSKPYSYVKISDGCNRGCSFCIIPNLRGKFKDSSEESVLVETKKAIAAGAKEICLVSQDTVFYGKDTDKLLDLIQSVAEVKGLEILRLLYLYPDKKTEKLLDLYGKIGHIAPYLESPLQHVSKDVLKAMNRTGEYSYFKSLFEKARAVKPGLEIRTSFILGFPGETAADVDEIIRFIQEVKPEKVNLFPYSPQEGTKGFDLPGKLKDKEISKRVNLVRDVYLETLKEIHQSRIGKVYDAIVDEVIEDGSMVRRLQDAPEIDEVVFVEDANLKVGQTGKVRVDSFYELDMTGSWI</sequence>
<dbReference type="NCBIfam" id="TIGR00089">
    <property type="entry name" value="MiaB/RimO family radical SAM methylthiotransferase"/>
    <property type="match status" value="1"/>
</dbReference>
<feature type="binding site" evidence="8">
    <location>
        <position position="22"/>
    </location>
    <ligand>
        <name>[4Fe-4S] cluster</name>
        <dbReference type="ChEBI" id="CHEBI:49883"/>
        <label>1</label>
    </ligand>
</feature>
<dbReference type="InterPro" id="IPR020612">
    <property type="entry name" value="Methylthiotransferase_CS"/>
</dbReference>
<keyword evidence="2 8" id="KW-0963">Cytoplasm</keyword>
<evidence type="ECO:0000256" key="3">
    <source>
        <dbReference type="ARBA" id="ARBA00022679"/>
    </source>
</evidence>
<dbReference type="OrthoDB" id="9805215at2"/>
<feature type="domain" description="TRAM" evidence="9">
    <location>
        <begin position="383"/>
        <end position="447"/>
    </location>
</feature>
<proteinExistence type="inferred from homology"/>
<dbReference type="GO" id="GO:0006400">
    <property type="term" value="P:tRNA modification"/>
    <property type="evidence" value="ECO:0007669"/>
    <property type="project" value="InterPro"/>
</dbReference>
<name>A0A4R9KAX1_9LEPT</name>
<feature type="domain" description="MTTase N-terminal" evidence="10">
    <location>
        <begin position="13"/>
        <end position="128"/>
    </location>
</feature>
<dbReference type="Proteomes" id="UP000297693">
    <property type="component" value="Unassembled WGS sequence"/>
</dbReference>
<dbReference type="GO" id="GO:0005829">
    <property type="term" value="C:cytosol"/>
    <property type="evidence" value="ECO:0007669"/>
    <property type="project" value="TreeGrafter"/>
</dbReference>
<dbReference type="InterPro" id="IPR058240">
    <property type="entry name" value="rSAM_sf"/>
</dbReference>
<evidence type="ECO:0000313" key="12">
    <source>
        <dbReference type="EMBL" id="TGL63857.1"/>
    </source>
</evidence>
<dbReference type="GO" id="GO:0103039">
    <property type="term" value="F:protein methylthiotransferase activity"/>
    <property type="evidence" value="ECO:0007669"/>
    <property type="project" value="UniProtKB-EC"/>
</dbReference>
<evidence type="ECO:0000256" key="1">
    <source>
        <dbReference type="ARBA" id="ARBA00022485"/>
    </source>
</evidence>
<keyword evidence="1 8" id="KW-0004">4Fe-4S</keyword>
<dbReference type="Gene3D" id="3.40.50.12160">
    <property type="entry name" value="Methylthiotransferase, N-terminal domain"/>
    <property type="match status" value="1"/>
</dbReference>
<dbReference type="InterPro" id="IPR005839">
    <property type="entry name" value="Methylthiotransferase"/>
</dbReference>
<dbReference type="EC" id="2.8.4.4" evidence="8"/>
<comment type="function">
    <text evidence="8">Catalyzes the methylthiolation of an aspartic acid residue of ribosomal protein uS12.</text>
</comment>
<dbReference type="PROSITE" id="PS51918">
    <property type="entry name" value="RADICAL_SAM"/>
    <property type="match status" value="1"/>
</dbReference>
<dbReference type="SMART" id="SM00729">
    <property type="entry name" value="Elp3"/>
    <property type="match status" value="1"/>
</dbReference>
<keyword evidence="13" id="KW-1185">Reference proteome</keyword>
<dbReference type="SUPFAM" id="SSF102114">
    <property type="entry name" value="Radical SAM enzymes"/>
    <property type="match status" value="1"/>
</dbReference>
<evidence type="ECO:0000256" key="4">
    <source>
        <dbReference type="ARBA" id="ARBA00022691"/>
    </source>
</evidence>
<reference evidence="12" key="1">
    <citation type="journal article" date="2019" name="PLoS Negl. Trop. Dis.">
        <title>Revisiting the worldwide diversity of Leptospira species in the environment.</title>
        <authorList>
            <person name="Vincent A.T."/>
            <person name="Schiettekatte O."/>
            <person name="Bourhy P."/>
            <person name="Veyrier F.J."/>
            <person name="Picardeau M."/>
        </authorList>
    </citation>
    <scope>NUCLEOTIDE SEQUENCE [LARGE SCALE GENOMIC DNA]</scope>
    <source>
        <strain evidence="12">201702476</strain>
    </source>
</reference>
<dbReference type="InterPro" id="IPR023404">
    <property type="entry name" value="rSAM_horseshoe"/>
</dbReference>
<dbReference type="CDD" id="cd01335">
    <property type="entry name" value="Radical_SAM"/>
    <property type="match status" value="1"/>
</dbReference>
<comment type="catalytic activity">
    <reaction evidence="8">
        <text>L-aspartate(89)-[ribosomal protein uS12]-hydrogen + (sulfur carrier)-SH + AH2 + 2 S-adenosyl-L-methionine = 3-methylsulfanyl-L-aspartate(89)-[ribosomal protein uS12]-hydrogen + (sulfur carrier)-H + 5'-deoxyadenosine + L-methionine + A + S-adenosyl-L-homocysteine + 2 H(+)</text>
        <dbReference type="Rhea" id="RHEA:37087"/>
        <dbReference type="Rhea" id="RHEA-COMP:10460"/>
        <dbReference type="Rhea" id="RHEA-COMP:10461"/>
        <dbReference type="Rhea" id="RHEA-COMP:14737"/>
        <dbReference type="Rhea" id="RHEA-COMP:14739"/>
        <dbReference type="ChEBI" id="CHEBI:13193"/>
        <dbReference type="ChEBI" id="CHEBI:15378"/>
        <dbReference type="ChEBI" id="CHEBI:17319"/>
        <dbReference type="ChEBI" id="CHEBI:17499"/>
        <dbReference type="ChEBI" id="CHEBI:29917"/>
        <dbReference type="ChEBI" id="CHEBI:29961"/>
        <dbReference type="ChEBI" id="CHEBI:57844"/>
        <dbReference type="ChEBI" id="CHEBI:57856"/>
        <dbReference type="ChEBI" id="CHEBI:59789"/>
        <dbReference type="ChEBI" id="CHEBI:64428"/>
        <dbReference type="ChEBI" id="CHEBI:73599"/>
        <dbReference type="EC" id="2.8.4.4"/>
    </reaction>
</comment>
<feature type="binding site" evidence="8">
    <location>
        <position position="171"/>
    </location>
    <ligand>
        <name>[4Fe-4S] cluster</name>
        <dbReference type="ChEBI" id="CHEBI:49883"/>
        <label>2</label>
        <note>4Fe-4S-S-AdoMet</note>
    </ligand>
</feature>
<dbReference type="InterPro" id="IPR013848">
    <property type="entry name" value="Methylthiotransferase_N"/>
</dbReference>
<keyword evidence="4 8" id="KW-0949">S-adenosyl-L-methionine</keyword>
<gene>
    <name evidence="8" type="primary">rimO</name>
    <name evidence="12" type="ORF">EHQ58_00360</name>
</gene>
<dbReference type="InterPro" id="IPR002792">
    <property type="entry name" value="TRAM_dom"/>
</dbReference>
<comment type="cofactor">
    <cofactor evidence="8">
        <name>[4Fe-4S] cluster</name>
        <dbReference type="ChEBI" id="CHEBI:49883"/>
    </cofactor>
    <text evidence="8">Binds 2 [4Fe-4S] clusters. One cluster is coordinated with 3 cysteines and an exchangeable S-adenosyl-L-methionine.</text>
</comment>
<dbReference type="InterPro" id="IPR006638">
    <property type="entry name" value="Elp3/MiaA/NifB-like_rSAM"/>
</dbReference>
<dbReference type="Pfam" id="PF04055">
    <property type="entry name" value="Radical_SAM"/>
    <property type="match status" value="1"/>
</dbReference>
<dbReference type="Pfam" id="PF00919">
    <property type="entry name" value="UPF0004"/>
    <property type="match status" value="1"/>
</dbReference>
<dbReference type="GO" id="GO:0046872">
    <property type="term" value="F:metal ion binding"/>
    <property type="evidence" value="ECO:0007669"/>
    <property type="project" value="UniProtKB-KW"/>
</dbReference>
<evidence type="ECO:0000259" key="10">
    <source>
        <dbReference type="PROSITE" id="PS51449"/>
    </source>
</evidence>
<feature type="binding site" evidence="8">
    <location>
        <position position="58"/>
    </location>
    <ligand>
        <name>[4Fe-4S] cluster</name>
        <dbReference type="ChEBI" id="CHEBI:49883"/>
        <label>1</label>
    </ligand>
</feature>
<feature type="binding site" evidence="8">
    <location>
        <position position="167"/>
    </location>
    <ligand>
        <name>[4Fe-4S] cluster</name>
        <dbReference type="ChEBI" id="CHEBI:49883"/>
        <label>2</label>
        <note>4Fe-4S-S-AdoMet</note>
    </ligand>
</feature>
<dbReference type="AlphaFoldDB" id="A0A4R9KAX1"/>
<evidence type="ECO:0000259" key="11">
    <source>
        <dbReference type="PROSITE" id="PS51918"/>
    </source>
</evidence>
<accession>A0A4R9KAX1</accession>
<dbReference type="PROSITE" id="PS50926">
    <property type="entry name" value="TRAM"/>
    <property type="match status" value="1"/>
</dbReference>
<feature type="domain" description="Radical SAM core" evidence="11">
    <location>
        <begin position="153"/>
        <end position="380"/>
    </location>
</feature>
<keyword evidence="7 8" id="KW-0411">Iron-sulfur</keyword>
<dbReference type="PROSITE" id="PS01278">
    <property type="entry name" value="MTTASE_RADICAL"/>
    <property type="match status" value="1"/>
</dbReference>
<dbReference type="GO" id="GO:0035599">
    <property type="term" value="F:aspartic acid methylthiotransferase activity"/>
    <property type="evidence" value="ECO:0007669"/>
    <property type="project" value="TreeGrafter"/>
</dbReference>
<protein>
    <recommendedName>
        <fullName evidence="8">Ribosomal protein uS12 methylthiotransferase RimO</fullName>
        <shortName evidence="8">uS12 MTTase</shortName>
        <shortName evidence="8">uS12 methylthiotransferase</shortName>
        <ecNumber evidence="8">2.8.4.4</ecNumber>
    </recommendedName>
    <alternativeName>
        <fullName evidence="8">Ribosomal protein uS12 (aspartate-C(3))-methylthiotransferase</fullName>
    </alternativeName>
    <alternativeName>
        <fullName evidence="8">Ribosome maturation factor RimO</fullName>
    </alternativeName>
</protein>
<keyword evidence="6 8" id="KW-0408">Iron</keyword>
<keyword evidence="3 8" id="KW-0808">Transferase</keyword>
<evidence type="ECO:0000259" key="9">
    <source>
        <dbReference type="PROSITE" id="PS50926"/>
    </source>
</evidence>
<keyword evidence="5 8" id="KW-0479">Metal-binding</keyword>
<dbReference type="Pfam" id="PF18693">
    <property type="entry name" value="TRAM_2"/>
    <property type="match status" value="1"/>
</dbReference>
<evidence type="ECO:0000313" key="13">
    <source>
        <dbReference type="Proteomes" id="UP000297693"/>
    </source>
</evidence>
<dbReference type="HAMAP" id="MF_01865">
    <property type="entry name" value="MTTase_RimO"/>
    <property type="match status" value="1"/>
</dbReference>
<dbReference type="GO" id="GO:0051539">
    <property type="term" value="F:4 iron, 4 sulfur cluster binding"/>
    <property type="evidence" value="ECO:0007669"/>
    <property type="project" value="UniProtKB-UniRule"/>
</dbReference>
<dbReference type="PANTHER" id="PTHR43837">
    <property type="entry name" value="RIBOSOMAL PROTEIN S12 METHYLTHIOTRANSFERASE RIMO"/>
    <property type="match status" value="1"/>
</dbReference>
<evidence type="ECO:0000256" key="2">
    <source>
        <dbReference type="ARBA" id="ARBA00022490"/>
    </source>
</evidence>
<evidence type="ECO:0000256" key="5">
    <source>
        <dbReference type="ARBA" id="ARBA00022723"/>
    </source>
</evidence>
<dbReference type="Gene3D" id="3.80.30.20">
    <property type="entry name" value="tm_1862 like domain"/>
    <property type="match status" value="1"/>
</dbReference>
<dbReference type="EMBL" id="RQGD01000002">
    <property type="protein sequence ID" value="TGL63857.1"/>
    <property type="molecule type" value="Genomic_DNA"/>
</dbReference>
<dbReference type="InterPro" id="IPR012340">
    <property type="entry name" value="NA-bd_OB-fold"/>
</dbReference>